<proteinExistence type="inferred from homology"/>
<gene>
    <name evidence="3" type="primary">ureF</name>
    <name evidence="4" type="ORF">SNR37_004086</name>
</gene>
<dbReference type="Gene3D" id="1.10.4190.10">
    <property type="entry name" value="Urease accessory protein UreF"/>
    <property type="match status" value="1"/>
</dbReference>
<comment type="subunit">
    <text evidence="3">UreD, UreF and UreG form a complex that acts as a GTP-hydrolysis-dependent molecular chaperone, activating the urease apoprotein by helping to assemble the nickel containing metallocenter of UreC. The UreE protein probably delivers the nickel.</text>
</comment>
<dbReference type="RefSeq" id="WP_163133351.1">
    <property type="nucleotide sequence ID" value="NZ_JAYDYW010000009.1"/>
</dbReference>
<evidence type="ECO:0000313" key="4">
    <source>
        <dbReference type="EMBL" id="MEE1674643.1"/>
    </source>
</evidence>
<dbReference type="InterPro" id="IPR002639">
    <property type="entry name" value="UreF"/>
</dbReference>
<reference evidence="5" key="1">
    <citation type="submission" date="2023-07" db="EMBL/GenBank/DDBJ databases">
        <title>Draft genome sequence of Agarivorans aestuarii strain ZMCS4, a CAZymes producing bacteria isolated from the marine brown algae Clodostephus spongiosus.</title>
        <authorList>
            <person name="Lorente B."/>
            <person name="Cabral C."/>
            <person name="Frias J."/>
            <person name="Faria J."/>
            <person name="Toubarro D."/>
        </authorList>
    </citation>
    <scope>NUCLEOTIDE SEQUENCE [LARGE SCALE GENOMIC DNA]</scope>
    <source>
        <strain evidence="5">ZMCS4</strain>
    </source>
</reference>
<comment type="subcellular location">
    <subcellularLocation>
        <location evidence="3">Cytoplasm</location>
    </subcellularLocation>
</comment>
<evidence type="ECO:0000256" key="2">
    <source>
        <dbReference type="ARBA" id="ARBA00023186"/>
    </source>
</evidence>
<dbReference type="Proteomes" id="UP001310248">
    <property type="component" value="Unassembled WGS sequence"/>
</dbReference>
<comment type="caution">
    <text evidence="4">The sequence shown here is derived from an EMBL/GenBank/DDBJ whole genome shotgun (WGS) entry which is preliminary data.</text>
</comment>
<accession>A0ABU7G5G9</accession>
<dbReference type="Pfam" id="PF01730">
    <property type="entry name" value="UreF"/>
    <property type="match status" value="1"/>
</dbReference>
<keyword evidence="3" id="KW-0963">Cytoplasm</keyword>
<protein>
    <recommendedName>
        <fullName evidence="3">Urease accessory protein UreF</fullName>
    </recommendedName>
</protein>
<organism evidence="4 5">
    <name type="scientific">Agarivorans aestuarii</name>
    <dbReference type="NCBI Taxonomy" id="1563703"/>
    <lineage>
        <taxon>Bacteria</taxon>
        <taxon>Pseudomonadati</taxon>
        <taxon>Pseudomonadota</taxon>
        <taxon>Gammaproteobacteria</taxon>
        <taxon>Alteromonadales</taxon>
        <taxon>Alteromonadaceae</taxon>
        <taxon>Agarivorans</taxon>
    </lineage>
</organism>
<dbReference type="HAMAP" id="MF_01385">
    <property type="entry name" value="UreF"/>
    <property type="match status" value="1"/>
</dbReference>
<evidence type="ECO:0000313" key="5">
    <source>
        <dbReference type="Proteomes" id="UP001310248"/>
    </source>
</evidence>
<dbReference type="PANTHER" id="PTHR33620:SF1">
    <property type="entry name" value="UREASE ACCESSORY PROTEIN F"/>
    <property type="match status" value="1"/>
</dbReference>
<comment type="function">
    <text evidence="3">Required for maturation of urease via the functional incorporation of the urease nickel metallocenter.</text>
</comment>
<evidence type="ECO:0000256" key="3">
    <source>
        <dbReference type="HAMAP-Rule" id="MF_01385"/>
    </source>
</evidence>
<keyword evidence="1 3" id="KW-0996">Nickel insertion</keyword>
<dbReference type="PIRSF" id="PIRSF009467">
    <property type="entry name" value="Ureas_acces_UreF"/>
    <property type="match status" value="1"/>
</dbReference>
<dbReference type="EMBL" id="JAYDYW010000009">
    <property type="protein sequence ID" value="MEE1674643.1"/>
    <property type="molecule type" value="Genomic_DNA"/>
</dbReference>
<keyword evidence="5" id="KW-1185">Reference proteome</keyword>
<dbReference type="InterPro" id="IPR038277">
    <property type="entry name" value="UreF_sf"/>
</dbReference>
<evidence type="ECO:0000256" key="1">
    <source>
        <dbReference type="ARBA" id="ARBA00022988"/>
    </source>
</evidence>
<comment type="similarity">
    <text evidence="3">Belongs to the UreF family.</text>
</comment>
<keyword evidence="2 3" id="KW-0143">Chaperone</keyword>
<name>A0ABU7G5G9_9ALTE</name>
<dbReference type="PANTHER" id="PTHR33620">
    <property type="entry name" value="UREASE ACCESSORY PROTEIN F"/>
    <property type="match status" value="1"/>
</dbReference>
<sequence length="222" mass="24387">MSSMAQLQLMRLVSPSLPVGGFAYSQGLEYAIENGWVNNPQQLKSWISGCLEAGLACLDIPMLAALYQACEAQDFAKFESLNLELIASRETHELELEDVQMGNALRTLLTQLDESITAKLSDEPMSWTSMFALAGVHWQVALNELADGYLWTWLENQLAVAGKTLPLGQTACQKLLSELLPLLPPARESGLTLPFEQISGSLPALSLASALHETQYCRLFRS</sequence>